<dbReference type="EMBL" id="CP142149">
    <property type="protein sequence ID" value="WSE33269.1"/>
    <property type="molecule type" value="Genomic_DNA"/>
</dbReference>
<dbReference type="SUPFAM" id="SSF54593">
    <property type="entry name" value="Glyoxalase/Bleomycin resistance protein/Dihydroxybiphenyl dioxygenase"/>
    <property type="match status" value="1"/>
</dbReference>
<keyword evidence="3" id="KW-1185">Reference proteome</keyword>
<reference evidence="2 3" key="1">
    <citation type="journal article" date="2015" name="Int. J. Syst. Evol. Microbiol.">
        <title>Amycolatopsis rhabdoformis sp. nov., an actinomycete isolated from a tropical forest soil.</title>
        <authorList>
            <person name="Souza W.R."/>
            <person name="Silva R.E."/>
            <person name="Goodfellow M."/>
            <person name="Busarakam K."/>
            <person name="Figueiro F.S."/>
            <person name="Ferreira D."/>
            <person name="Rodrigues-Filho E."/>
            <person name="Moraes L.A.B."/>
            <person name="Zucchi T.D."/>
        </authorList>
    </citation>
    <scope>NUCLEOTIDE SEQUENCE [LARGE SCALE GENOMIC DNA]</scope>
    <source>
        <strain evidence="2 3">NCIMB 14900</strain>
    </source>
</reference>
<feature type="domain" description="Glyoxalase-like" evidence="1">
    <location>
        <begin position="8"/>
        <end position="116"/>
    </location>
</feature>
<sequence length="119" mass="13347">MSSRLIAVAVDCHHAEALAAFWREALGYPATEHWTDGHGLTYVELKGPDRPSLLFQPVPEGKTTKNRLHLDLAPDTIEQRDEVERLVTLGAKVLADPEDEHWVVLADPEGNEFCVLPRR</sequence>
<dbReference type="Gene3D" id="3.10.180.10">
    <property type="entry name" value="2,3-Dihydroxybiphenyl 1,2-Dioxygenase, domain 1"/>
    <property type="match status" value="1"/>
</dbReference>
<evidence type="ECO:0000313" key="3">
    <source>
        <dbReference type="Proteomes" id="UP001330812"/>
    </source>
</evidence>
<evidence type="ECO:0000313" key="2">
    <source>
        <dbReference type="EMBL" id="WSE33269.1"/>
    </source>
</evidence>
<dbReference type="CDD" id="cd06587">
    <property type="entry name" value="VOC"/>
    <property type="match status" value="1"/>
</dbReference>
<name>A0ABZ1IFM6_9PSEU</name>
<gene>
    <name evidence="2" type="ORF">VSH64_14285</name>
</gene>
<dbReference type="PANTHER" id="PTHR35908">
    <property type="entry name" value="HYPOTHETICAL FUSION PROTEIN"/>
    <property type="match status" value="1"/>
</dbReference>
<dbReference type="RefSeq" id="WP_326836068.1">
    <property type="nucleotide sequence ID" value="NZ_CP142149.1"/>
</dbReference>
<dbReference type="InterPro" id="IPR029068">
    <property type="entry name" value="Glyas_Bleomycin-R_OHBP_Dase"/>
</dbReference>
<dbReference type="InterPro" id="IPR041581">
    <property type="entry name" value="Glyoxalase_6"/>
</dbReference>
<dbReference type="PANTHER" id="PTHR35908:SF1">
    <property type="entry name" value="CONSERVED PROTEIN"/>
    <property type="match status" value="1"/>
</dbReference>
<dbReference type="Pfam" id="PF18029">
    <property type="entry name" value="Glyoxalase_6"/>
    <property type="match status" value="1"/>
</dbReference>
<protein>
    <submittedName>
        <fullName evidence="2">VOC family protein</fullName>
    </submittedName>
</protein>
<proteinExistence type="predicted"/>
<dbReference type="Proteomes" id="UP001330812">
    <property type="component" value="Chromosome"/>
</dbReference>
<organism evidence="2 3">
    <name type="scientific">Amycolatopsis rhabdoformis</name>
    <dbReference type="NCBI Taxonomy" id="1448059"/>
    <lineage>
        <taxon>Bacteria</taxon>
        <taxon>Bacillati</taxon>
        <taxon>Actinomycetota</taxon>
        <taxon>Actinomycetes</taxon>
        <taxon>Pseudonocardiales</taxon>
        <taxon>Pseudonocardiaceae</taxon>
        <taxon>Amycolatopsis</taxon>
    </lineage>
</organism>
<evidence type="ECO:0000259" key="1">
    <source>
        <dbReference type="Pfam" id="PF18029"/>
    </source>
</evidence>
<accession>A0ABZ1IFM6</accession>